<reference evidence="2" key="1">
    <citation type="submission" date="2018-05" db="EMBL/GenBank/DDBJ databases">
        <authorList>
            <person name="Lanie J.A."/>
            <person name="Ng W.-L."/>
            <person name="Kazmierczak K.M."/>
            <person name="Andrzejewski T.M."/>
            <person name="Davidsen T.M."/>
            <person name="Wayne K.J."/>
            <person name="Tettelin H."/>
            <person name="Glass J.I."/>
            <person name="Rusch D."/>
            <person name="Podicherti R."/>
            <person name="Tsui H.-C.T."/>
            <person name="Winkler M.E."/>
        </authorList>
    </citation>
    <scope>NUCLEOTIDE SEQUENCE</scope>
</reference>
<dbReference type="InterPro" id="IPR036271">
    <property type="entry name" value="Tet_transcr_reg_TetR-rel_C_sf"/>
</dbReference>
<proteinExistence type="predicted"/>
<accession>A0A382TWU7</accession>
<dbReference type="SUPFAM" id="SSF48498">
    <property type="entry name" value="Tetracyclin repressor-like, C-terminal domain"/>
    <property type="match status" value="1"/>
</dbReference>
<dbReference type="Pfam" id="PF08359">
    <property type="entry name" value="TetR_C_4"/>
    <property type="match status" value="1"/>
</dbReference>
<protein>
    <recommendedName>
        <fullName evidence="1">Transcription regulator YsiA C-terminal domain-containing protein</fullName>
    </recommendedName>
</protein>
<feature type="non-terminal residue" evidence="2">
    <location>
        <position position="1"/>
    </location>
</feature>
<dbReference type="EMBL" id="UINC01139765">
    <property type="protein sequence ID" value="SVD26516.1"/>
    <property type="molecule type" value="Genomic_DNA"/>
</dbReference>
<gene>
    <name evidence="2" type="ORF">METZ01_LOCUS379370</name>
</gene>
<evidence type="ECO:0000313" key="2">
    <source>
        <dbReference type="EMBL" id="SVD26516.1"/>
    </source>
</evidence>
<organism evidence="2">
    <name type="scientific">marine metagenome</name>
    <dbReference type="NCBI Taxonomy" id="408172"/>
    <lineage>
        <taxon>unclassified sequences</taxon>
        <taxon>metagenomes</taxon>
        <taxon>ecological metagenomes</taxon>
    </lineage>
</organism>
<evidence type="ECO:0000259" key="1">
    <source>
        <dbReference type="Pfam" id="PF08359"/>
    </source>
</evidence>
<dbReference type="Gene3D" id="1.10.357.10">
    <property type="entry name" value="Tetracycline Repressor, domain 2"/>
    <property type="match status" value="1"/>
</dbReference>
<feature type="domain" description="Transcription regulator YsiA C-terminal" evidence="1">
    <location>
        <begin position="7"/>
        <end position="103"/>
    </location>
</feature>
<dbReference type="AlphaFoldDB" id="A0A382TWU7"/>
<sequence>IQKGNSSIDNPNERLISSLKNLLNILSSQKKLSKLLITQTNNIKSFEKKRSEIFQKFSDVIEKNINESIKINEYPQVNANLLSTIWIGTINEIVFNWIFSNGKPPRDYFEELKFILITLPTTNSREYKNE</sequence>
<dbReference type="InterPro" id="IPR013570">
    <property type="entry name" value="Tscrpt_reg_YsiA_C"/>
</dbReference>
<name>A0A382TWU7_9ZZZZ</name>